<evidence type="ECO:0000313" key="2">
    <source>
        <dbReference type="Proteomes" id="UP000187203"/>
    </source>
</evidence>
<dbReference type="Proteomes" id="UP000187203">
    <property type="component" value="Unassembled WGS sequence"/>
</dbReference>
<comment type="caution">
    <text evidence="1">The sequence shown here is derived from an EMBL/GenBank/DDBJ whole genome shotgun (WGS) entry which is preliminary data.</text>
</comment>
<accession>A0A1R3JLW7</accession>
<evidence type="ECO:0000313" key="1">
    <source>
        <dbReference type="EMBL" id="OMO95821.1"/>
    </source>
</evidence>
<name>A0A1R3JLW7_9ROSI</name>
<dbReference type="OrthoDB" id="999895at2759"/>
<protein>
    <recommendedName>
        <fullName evidence="3">Endonuclease/exonuclease/phosphatase</fullName>
    </recommendedName>
</protein>
<organism evidence="1 2">
    <name type="scientific">Corchorus olitorius</name>
    <dbReference type="NCBI Taxonomy" id="93759"/>
    <lineage>
        <taxon>Eukaryota</taxon>
        <taxon>Viridiplantae</taxon>
        <taxon>Streptophyta</taxon>
        <taxon>Embryophyta</taxon>
        <taxon>Tracheophyta</taxon>
        <taxon>Spermatophyta</taxon>
        <taxon>Magnoliopsida</taxon>
        <taxon>eudicotyledons</taxon>
        <taxon>Gunneridae</taxon>
        <taxon>Pentapetalae</taxon>
        <taxon>rosids</taxon>
        <taxon>malvids</taxon>
        <taxon>Malvales</taxon>
        <taxon>Malvaceae</taxon>
        <taxon>Grewioideae</taxon>
        <taxon>Apeibeae</taxon>
        <taxon>Corchorus</taxon>
    </lineage>
</organism>
<proteinExistence type="predicted"/>
<evidence type="ECO:0008006" key="3">
    <source>
        <dbReference type="Google" id="ProtNLM"/>
    </source>
</evidence>
<reference evidence="2" key="1">
    <citation type="submission" date="2013-09" db="EMBL/GenBank/DDBJ databases">
        <title>Corchorus olitorius genome sequencing.</title>
        <authorList>
            <person name="Alam M."/>
            <person name="Haque M.S."/>
            <person name="Islam M.S."/>
            <person name="Emdad E.M."/>
            <person name="Islam M.M."/>
            <person name="Ahmed B."/>
            <person name="Halim A."/>
            <person name="Hossen Q.M.M."/>
            <person name="Hossain M.Z."/>
            <person name="Ahmed R."/>
            <person name="Khan M.M."/>
            <person name="Islam R."/>
            <person name="Rashid M.M."/>
            <person name="Khan S.A."/>
            <person name="Rahman M.S."/>
            <person name="Alam M."/>
            <person name="Yahiya A.S."/>
            <person name="Khan M.S."/>
            <person name="Azam M.S."/>
            <person name="Haque T."/>
            <person name="Lashkar M.Z.H."/>
            <person name="Akhand A.I."/>
            <person name="Morshed G."/>
            <person name="Roy S."/>
            <person name="Uddin K.S."/>
            <person name="Rabeya T."/>
            <person name="Hossain A.S."/>
            <person name="Chowdhury A."/>
            <person name="Snigdha A.R."/>
            <person name="Mortoza M.S."/>
            <person name="Matin S.A."/>
            <person name="Hoque S.M.E."/>
            <person name="Islam M.K."/>
            <person name="Roy D.K."/>
            <person name="Haider R."/>
            <person name="Moosa M.M."/>
            <person name="Elias S.M."/>
            <person name="Hasan A.M."/>
            <person name="Jahan S."/>
            <person name="Shafiuddin M."/>
            <person name="Mahmood N."/>
            <person name="Shommy N.S."/>
        </authorList>
    </citation>
    <scope>NUCLEOTIDE SEQUENCE [LARGE SCALE GENOMIC DNA]</scope>
    <source>
        <strain evidence="2">cv. O-4</strain>
    </source>
</reference>
<sequence length="327" mass="36636">MAASPQSEQLPVLGDMSPVCQSLNHVIEEQLGVTYSDDVVFDDCAEFKKTPKFLELVKVLIAFTEGFRSCCLSGSGTHGLVCTTIREVVGEWLGSDDMLLGDTADGLSMLDHHHVFKELYVRGLAHHIPPQICLQTLKDPERVFLEDDKYNVTLYGDHQRLILVTTKPCFKVAIKQEYVVDLSYGVATHKINLRLCSHETCGLCGHVSYFPLNPPISQPFVILIYNVVGAANLGCRRRSVELLGAYHPHLMVITEIRISRVRAKDNMKSFGYCHGHQLDPFGYFGGQWLLWNSSDVDLDVTMKKMCMLESVVYHPSVEISRSSTTVN</sequence>
<keyword evidence="2" id="KW-1185">Reference proteome</keyword>
<dbReference type="EMBL" id="AWUE01015767">
    <property type="protein sequence ID" value="OMO95821.1"/>
    <property type="molecule type" value="Genomic_DNA"/>
</dbReference>
<gene>
    <name evidence="1" type="ORF">COLO4_15663</name>
</gene>
<dbReference type="AlphaFoldDB" id="A0A1R3JLW7"/>